<reference evidence="4 5" key="1">
    <citation type="submission" date="2019-07" db="EMBL/GenBank/DDBJ databases">
        <title>New species of Amycolatopsis and Streptomyces.</title>
        <authorList>
            <person name="Duangmal K."/>
            <person name="Teo W.F.A."/>
            <person name="Lipun K."/>
        </authorList>
    </citation>
    <scope>NUCLEOTIDE SEQUENCE [LARGE SCALE GENOMIC DNA]</scope>
    <source>
        <strain evidence="4 5">TISTR 2346</strain>
    </source>
</reference>
<dbReference type="Gene3D" id="3.40.50.1000">
    <property type="entry name" value="HAD superfamily/HAD-like"/>
    <property type="match status" value="1"/>
</dbReference>
<dbReference type="InterPro" id="IPR023214">
    <property type="entry name" value="HAD_sf"/>
</dbReference>
<dbReference type="InterPro" id="IPR036412">
    <property type="entry name" value="HAD-like_sf"/>
</dbReference>
<name>A0A5N8W2X6_9ACTN</name>
<dbReference type="InterPro" id="IPR041492">
    <property type="entry name" value="HAD_2"/>
</dbReference>
<dbReference type="GO" id="GO:0016787">
    <property type="term" value="F:hydrolase activity"/>
    <property type="evidence" value="ECO:0007669"/>
    <property type="project" value="UniProtKB-KW"/>
</dbReference>
<dbReference type="OrthoDB" id="3680851at2"/>
<proteinExistence type="predicted"/>
<dbReference type="Pfam" id="PF13419">
    <property type="entry name" value="HAD_2"/>
    <property type="match status" value="1"/>
</dbReference>
<dbReference type="AlphaFoldDB" id="A0A5N8W2X6"/>
<evidence type="ECO:0000313" key="4">
    <source>
        <dbReference type="EMBL" id="MPY41847.1"/>
    </source>
</evidence>
<gene>
    <name evidence="4" type="ORF">FNH04_18640</name>
</gene>
<dbReference type="GO" id="GO:0044281">
    <property type="term" value="P:small molecule metabolic process"/>
    <property type="evidence" value="ECO:0007669"/>
    <property type="project" value="UniProtKB-ARBA"/>
</dbReference>
<keyword evidence="3" id="KW-0460">Magnesium</keyword>
<sequence>MPLLMLDLDNTLVDRDTAFRDAATDFLAEHALPQNDLAWLMSLDASGYTPRQEVARALADRYGTALPDSAVRALLDHGAADRVVLADAVRDALGRAINGGWICAIVTNGRVAQQEAKIRNTGLDEIAHGWVVSEAVGHTKPAPEMFRAAATAVGASLHGAWMIGDSAHADIRGAVDIGVQSVWVSGGLPWSEAAFRPTHVADDTASAIGHVINAVRPPTAQ</sequence>
<comment type="caution">
    <text evidence="4">The sequence shown here is derived from an EMBL/GenBank/DDBJ whole genome shotgun (WGS) entry which is preliminary data.</text>
</comment>
<dbReference type="SFLD" id="SFLDS00003">
    <property type="entry name" value="Haloacid_Dehalogenase"/>
    <property type="match status" value="1"/>
</dbReference>
<evidence type="ECO:0000256" key="1">
    <source>
        <dbReference type="ARBA" id="ARBA00001946"/>
    </source>
</evidence>
<dbReference type="RefSeq" id="WP_152785649.1">
    <property type="nucleotide sequence ID" value="NZ_BAABEQ010000047.1"/>
</dbReference>
<dbReference type="NCBIfam" id="TIGR01549">
    <property type="entry name" value="HAD-SF-IA-v1"/>
    <property type="match status" value="1"/>
</dbReference>
<evidence type="ECO:0000313" key="5">
    <source>
        <dbReference type="Proteomes" id="UP000326979"/>
    </source>
</evidence>
<dbReference type="PANTHER" id="PTHR46470">
    <property type="entry name" value="N-ACYLNEURAMINATE-9-PHOSPHATASE"/>
    <property type="match status" value="1"/>
</dbReference>
<dbReference type="InterPro" id="IPR051400">
    <property type="entry name" value="HAD-like_hydrolase"/>
</dbReference>
<comment type="cofactor">
    <cofactor evidence="1">
        <name>Mg(2+)</name>
        <dbReference type="ChEBI" id="CHEBI:18420"/>
    </cofactor>
</comment>
<protein>
    <submittedName>
        <fullName evidence="4">HAD family hydrolase</fullName>
    </submittedName>
</protein>
<keyword evidence="5" id="KW-1185">Reference proteome</keyword>
<evidence type="ECO:0000256" key="3">
    <source>
        <dbReference type="ARBA" id="ARBA00022842"/>
    </source>
</evidence>
<dbReference type="Gene3D" id="1.10.150.520">
    <property type="match status" value="1"/>
</dbReference>
<accession>A0A5N8W2X6</accession>
<keyword evidence="2 4" id="KW-0378">Hydrolase</keyword>
<dbReference type="Proteomes" id="UP000326979">
    <property type="component" value="Unassembled WGS sequence"/>
</dbReference>
<dbReference type="SUPFAM" id="SSF56784">
    <property type="entry name" value="HAD-like"/>
    <property type="match status" value="1"/>
</dbReference>
<dbReference type="SFLD" id="SFLDG01129">
    <property type="entry name" value="C1.5:_HAD__Beta-PGM__Phosphata"/>
    <property type="match status" value="1"/>
</dbReference>
<evidence type="ECO:0000256" key="2">
    <source>
        <dbReference type="ARBA" id="ARBA00022801"/>
    </source>
</evidence>
<organism evidence="4 5">
    <name type="scientific">Streptomyces phyllanthi</name>
    <dbReference type="NCBI Taxonomy" id="1803180"/>
    <lineage>
        <taxon>Bacteria</taxon>
        <taxon>Bacillati</taxon>
        <taxon>Actinomycetota</taxon>
        <taxon>Actinomycetes</taxon>
        <taxon>Kitasatosporales</taxon>
        <taxon>Streptomycetaceae</taxon>
        <taxon>Streptomyces</taxon>
    </lineage>
</organism>
<dbReference type="EMBL" id="VJZE01000118">
    <property type="protein sequence ID" value="MPY41847.1"/>
    <property type="molecule type" value="Genomic_DNA"/>
</dbReference>
<dbReference type="InterPro" id="IPR006439">
    <property type="entry name" value="HAD-SF_hydro_IA"/>
</dbReference>